<name>A0ABN2ZZA6_9ACTN</name>
<keyword evidence="1" id="KW-0472">Membrane</keyword>
<feature type="transmembrane region" description="Helical" evidence="1">
    <location>
        <begin position="99"/>
        <end position="120"/>
    </location>
</feature>
<feature type="transmembrane region" description="Helical" evidence="1">
    <location>
        <begin position="30"/>
        <end position="49"/>
    </location>
</feature>
<gene>
    <name evidence="2" type="ORF">GCM10009844_31920</name>
</gene>
<evidence type="ECO:0000256" key="1">
    <source>
        <dbReference type="SAM" id="Phobius"/>
    </source>
</evidence>
<sequence>MRQAGRVHLTDALARIGDEVVGTQPRPEPATVLVVGLVVLAVVALPATWRVSRHVVTIAHEGAHGVAALLSGRRLAGIRLHSDTSGLTLSRGRSAGPGMVATALAGYVGPSLLGLGAAYLLRERHALAVLWLAVVLLGLLLLQIRNFYGLYAVLVAGLGVFAVSWWGSEPVQSVAAYAGTWFLLLAAPRPVLELQRQRRRGRARDSDADLLARLTPLPGLAWVGLFLLVTVAALGLGASWLLGLLWGR</sequence>
<feature type="transmembrane region" description="Helical" evidence="1">
    <location>
        <begin position="149"/>
        <end position="168"/>
    </location>
</feature>
<accession>A0ABN2ZZA6</accession>
<keyword evidence="3" id="KW-1185">Reference proteome</keyword>
<feature type="transmembrane region" description="Helical" evidence="1">
    <location>
        <begin position="126"/>
        <end position="142"/>
    </location>
</feature>
<keyword evidence="1" id="KW-0812">Transmembrane</keyword>
<dbReference type="EMBL" id="BAAAQR010000010">
    <property type="protein sequence ID" value="GAA2150681.1"/>
    <property type="molecule type" value="Genomic_DNA"/>
</dbReference>
<feature type="transmembrane region" description="Helical" evidence="1">
    <location>
        <begin position="220"/>
        <end position="246"/>
    </location>
</feature>
<reference evidence="2 3" key="1">
    <citation type="journal article" date="2019" name="Int. J. Syst. Evol. Microbiol.">
        <title>The Global Catalogue of Microorganisms (GCM) 10K type strain sequencing project: providing services to taxonomists for standard genome sequencing and annotation.</title>
        <authorList>
            <consortium name="The Broad Institute Genomics Platform"/>
            <consortium name="The Broad Institute Genome Sequencing Center for Infectious Disease"/>
            <person name="Wu L."/>
            <person name="Ma J."/>
        </authorList>
    </citation>
    <scope>NUCLEOTIDE SEQUENCE [LARGE SCALE GENOMIC DNA]</scope>
    <source>
        <strain evidence="2 3">JCM 16022</strain>
    </source>
</reference>
<comment type="caution">
    <text evidence="2">The sequence shown here is derived from an EMBL/GenBank/DDBJ whole genome shotgun (WGS) entry which is preliminary data.</text>
</comment>
<protein>
    <submittedName>
        <fullName evidence="2">M50 family metallopeptidase</fullName>
    </submittedName>
</protein>
<evidence type="ECO:0000313" key="2">
    <source>
        <dbReference type="EMBL" id="GAA2150681.1"/>
    </source>
</evidence>
<dbReference type="InterPro" id="IPR049500">
    <property type="entry name" value="Peptidase_M50B-like"/>
</dbReference>
<dbReference type="Pfam" id="PF13398">
    <property type="entry name" value="Peptidase_M50B"/>
    <property type="match status" value="1"/>
</dbReference>
<proteinExistence type="predicted"/>
<feature type="transmembrane region" description="Helical" evidence="1">
    <location>
        <begin position="174"/>
        <end position="192"/>
    </location>
</feature>
<keyword evidence="1" id="KW-1133">Transmembrane helix</keyword>
<dbReference type="Proteomes" id="UP001501771">
    <property type="component" value="Unassembled WGS sequence"/>
</dbReference>
<evidence type="ECO:0000313" key="3">
    <source>
        <dbReference type="Proteomes" id="UP001501771"/>
    </source>
</evidence>
<organism evidence="2 3">
    <name type="scientific">Nocardioides koreensis</name>
    <dbReference type="NCBI Taxonomy" id="433651"/>
    <lineage>
        <taxon>Bacteria</taxon>
        <taxon>Bacillati</taxon>
        <taxon>Actinomycetota</taxon>
        <taxon>Actinomycetes</taxon>
        <taxon>Propionibacteriales</taxon>
        <taxon>Nocardioidaceae</taxon>
        <taxon>Nocardioides</taxon>
    </lineage>
</organism>